<reference evidence="2 3" key="1">
    <citation type="submission" date="2022-10" db="EMBL/GenBank/DDBJ databases">
        <title>Comparative genomics and taxonomic characterization of three novel marine species of genus Reichenbachiella exhibiting antioxidant and polysaccharide degradation activities.</title>
        <authorList>
            <person name="Muhammad N."/>
            <person name="Lee Y.-J."/>
            <person name="Ko J."/>
            <person name="Kim S.-G."/>
        </authorList>
    </citation>
    <scope>NUCLEOTIDE SEQUENCE [LARGE SCALE GENOMIC DNA]</scope>
    <source>
        <strain evidence="2 3">ABR2-5</strain>
    </source>
</reference>
<sequence>MTLREKTVDIYNMIGQGQLLEAFDKYYGESIVITEPRGTWEGKAEVRKHEEEFLSMVKEFHGLEVKAITSDEEAGVVIHETVMDLTFQDGNRVQMEQVGVQKWENGQIVHERFYYEQ</sequence>
<dbReference type="Pfam" id="PF20409">
    <property type="entry name" value="SnoaL_5"/>
    <property type="match status" value="1"/>
</dbReference>
<dbReference type="Gene3D" id="3.10.450.50">
    <property type="match status" value="1"/>
</dbReference>
<feature type="domain" description="SnoaL-like" evidence="1">
    <location>
        <begin position="9"/>
        <end position="115"/>
    </location>
</feature>
<dbReference type="InterPro" id="IPR046860">
    <property type="entry name" value="SnoaL_5"/>
</dbReference>
<evidence type="ECO:0000313" key="3">
    <source>
        <dbReference type="Proteomes" id="UP001300692"/>
    </source>
</evidence>
<dbReference type="SUPFAM" id="SSF54427">
    <property type="entry name" value="NTF2-like"/>
    <property type="match status" value="1"/>
</dbReference>
<dbReference type="EMBL" id="JAOYOD010000001">
    <property type="protein sequence ID" value="MCV9386021.1"/>
    <property type="molecule type" value="Genomic_DNA"/>
</dbReference>
<dbReference type="Proteomes" id="UP001300692">
    <property type="component" value="Unassembled WGS sequence"/>
</dbReference>
<dbReference type="InterPro" id="IPR032710">
    <property type="entry name" value="NTF2-like_dom_sf"/>
</dbReference>
<organism evidence="2 3">
    <name type="scientific">Reichenbachiella ulvae</name>
    <dbReference type="NCBI Taxonomy" id="2980104"/>
    <lineage>
        <taxon>Bacteria</taxon>
        <taxon>Pseudomonadati</taxon>
        <taxon>Bacteroidota</taxon>
        <taxon>Cytophagia</taxon>
        <taxon>Cytophagales</taxon>
        <taxon>Reichenbachiellaceae</taxon>
        <taxon>Reichenbachiella</taxon>
    </lineage>
</organism>
<evidence type="ECO:0000313" key="2">
    <source>
        <dbReference type="EMBL" id="MCV9386021.1"/>
    </source>
</evidence>
<keyword evidence="3" id="KW-1185">Reference proteome</keyword>
<evidence type="ECO:0000259" key="1">
    <source>
        <dbReference type="Pfam" id="PF20409"/>
    </source>
</evidence>
<accession>A0ABT3CQM8</accession>
<dbReference type="PANTHER" id="PTHR34003:SF2">
    <property type="entry name" value="SNOAL-LIKE DOMAIN-CONTAINING PROTEIN"/>
    <property type="match status" value="1"/>
</dbReference>
<proteinExistence type="predicted"/>
<dbReference type="RefSeq" id="WP_264136807.1">
    <property type="nucleotide sequence ID" value="NZ_JAOYOD010000001.1"/>
</dbReference>
<comment type="caution">
    <text evidence="2">The sequence shown here is derived from an EMBL/GenBank/DDBJ whole genome shotgun (WGS) entry which is preliminary data.</text>
</comment>
<name>A0ABT3CQM8_9BACT</name>
<protein>
    <submittedName>
        <fullName evidence="2">Nuclear transport factor 2 family protein</fullName>
    </submittedName>
</protein>
<dbReference type="PANTHER" id="PTHR34003">
    <property type="entry name" value="BLL2395 PROTEIN"/>
    <property type="match status" value="1"/>
</dbReference>
<gene>
    <name evidence="2" type="ORF">N7U62_05065</name>
</gene>